<evidence type="ECO:0000256" key="1">
    <source>
        <dbReference type="SAM" id="MobiDB-lite"/>
    </source>
</evidence>
<organism evidence="2 3">
    <name type="scientific">Xenotaenia resolanae</name>
    <dbReference type="NCBI Taxonomy" id="208358"/>
    <lineage>
        <taxon>Eukaryota</taxon>
        <taxon>Metazoa</taxon>
        <taxon>Chordata</taxon>
        <taxon>Craniata</taxon>
        <taxon>Vertebrata</taxon>
        <taxon>Euteleostomi</taxon>
        <taxon>Actinopterygii</taxon>
        <taxon>Neopterygii</taxon>
        <taxon>Teleostei</taxon>
        <taxon>Neoteleostei</taxon>
        <taxon>Acanthomorphata</taxon>
        <taxon>Ovalentaria</taxon>
        <taxon>Atherinomorphae</taxon>
        <taxon>Cyprinodontiformes</taxon>
        <taxon>Goodeidae</taxon>
        <taxon>Xenotaenia</taxon>
    </lineage>
</organism>
<feature type="non-terminal residue" evidence="2">
    <location>
        <position position="82"/>
    </location>
</feature>
<feature type="compositionally biased region" description="Polar residues" evidence="1">
    <location>
        <begin position="71"/>
        <end position="82"/>
    </location>
</feature>
<dbReference type="EMBL" id="JAHRIM010060207">
    <property type="protein sequence ID" value="MEQ2270595.1"/>
    <property type="molecule type" value="Genomic_DNA"/>
</dbReference>
<dbReference type="Proteomes" id="UP001444071">
    <property type="component" value="Unassembled WGS sequence"/>
</dbReference>
<sequence>GSKVRTETRDQRVKLVKKDKRVSQALDIEGQRAKLVLQVKRVSQVSQDLQVHRASRVFMEMQEYKDPQDSRVLQGTQESQAE</sequence>
<feature type="region of interest" description="Disordered" evidence="1">
    <location>
        <begin position="63"/>
        <end position="82"/>
    </location>
</feature>
<evidence type="ECO:0000313" key="2">
    <source>
        <dbReference type="EMBL" id="MEQ2270595.1"/>
    </source>
</evidence>
<evidence type="ECO:0000313" key="3">
    <source>
        <dbReference type="Proteomes" id="UP001444071"/>
    </source>
</evidence>
<comment type="caution">
    <text evidence="2">The sequence shown here is derived from an EMBL/GenBank/DDBJ whole genome shotgun (WGS) entry which is preliminary data.</text>
</comment>
<feature type="non-terminal residue" evidence="2">
    <location>
        <position position="1"/>
    </location>
</feature>
<protein>
    <submittedName>
        <fullName evidence="2">Uncharacterized protein</fullName>
    </submittedName>
</protein>
<name>A0ABV0WLV9_9TELE</name>
<accession>A0ABV0WLV9</accession>
<reference evidence="2 3" key="1">
    <citation type="submission" date="2021-06" db="EMBL/GenBank/DDBJ databases">
        <authorList>
            <person name="Palmer J.M."/>
        </authorList>
    </citation>
    <scope>NUCLEOTIDE SEQUENCE [LARGE SCALE GENOMIC DNA]</scope>
    <source>
        <strain evidence="2 3">XR_2019</strain>
        <tissue evidence="2">Muscle</tissue>
    </source>
</reference>
<proteinExistence type="predicted"/>
<gene>
    <name evidence="2" type="ORF">XENORESO_003160</name>
</gene>
<keyword evidence="3" id="KW-1185">Reference proteome</keyword>